<dbReference type="InterPro" id="IPR040262">
    <property type="entry name" value="At4g38062-like"/>
</dbReference>
<protein>
    <submittedName>
        <fullName evidence="2">Uncharacterized protein</fullName>
    </submittedName>
</protein>
<gene>
    <name evidence="2" type="ORF">MA16_Dca020389</name>
</gene>
<organism evidence="2 3">
    <name type="scientific">Dendrobium catenatum</name>
    <dbReference type="NCBI Taxonomy" id="906689"/>
    <lineage>
        <taxon>Eukaryota</taxon>
        <taxon>Viridiplantae</taxon>
        <taxon>Streptophyta</taxon>
        <taxon>Embryophyta</taxon>
        <taxon>Tracheophyta</taxon>
        <taxon>Spermatophyta</taxon>
        <taxon>Magnoliopsida</taxon>
        <taxon>Liliopsida</taxon>
        <taxon>Asparagales</taxon>
        <taxon>Orchidaceae</taxon>
        <taxon>Epidendroideae</taxon>
        <taxon>Malaxideae</taxon>
        <taxon>Dendrobiinae</taxon>
        <taxon>Dendrobium</taxon>
    </lineage>
</organism>
<evidence type="ECO:0000256" key="1">
    <source>
        <dbReference type="SAM" id="Coils"/>
    </source>
</evidence>
<feature type="coiled-coil region" evidence="1">
    <location>
        <begin position="622"/>
        <end position="667"/>
    </location>
</feature>
<dbReference type="EMBL" id="KZ503194">
    <property type="protein sequence ID" value="PKU67463.1"/>
    <property type="molecule type" value="Genomic_DNA"/>
</dbReference>
<reference evidence="2 3" key="2">
    <citation type="journal article" date="2017" name="Nature">
        <title>The Apostasia genome and the evolution of orchids.</title>
        <authorList>
            <person name="Zhang G.Q."/>
            <person name="Liu K.W."/>
            <person name="Li Z."/>
            <person name="Lohaus R."/>
            <person name="Hsiao Y.Y."/>
            <person name="Niu S.C."/>
            <person name="Wang J.Y."/>
            <person name="Lin Y.C."/>
            <person name="Xu Q."/>
            <person name="Chen L.J."/>
            <person name="Yoshida K."/>
            <person name="Fujiwara S."/>
            <person name="Wang Z.W."/>
            <person name="Zhang Y.Q."/>
            <person name="Mitsuda N."/>
            <person name="Wang M."/>
            <person name="Liu G.H."/>
            <person name="Pecoraro L."/>
            <person name="Huang H.X."/>
            <person name="Xiao X.J."/>
            <person name="Lin M."/>
            <person name="Wu X.Y."/>
            <person name="Wu W.L."/>
            <person name="Chen Y.Y."/>
            <person name="Chang S.B."/>
            <person name="Sakamoto S."/>
            <person name="Ohme-Takagi M."/>
            <person name="Yagi M."/>
            <person name="Zeng S.J."/>
            <person name="Shen C.Y."/>
            <person name="Yeh C.M."/>
            <person name="Luo Y.B."/>
            <person name="Tsai W.C."/>
            <person name="Van de Peer Y."/>
            <person name="Liu Z.J."/>
        </authorList>
    </citation>
    <scope>NUCLEOTIDE SEQUENCE [LARGE SCALE GENOMIC DNA]</scope>
    <source>
        <tissue evidence="2">The whole plant</tissue>
    </source>
</reference>
<dbReference type="PANTHER" id="PTHR45287">
    <property type="entry name" value="OS03G0691500 PROTEIN"/>
    <property type="match status" value="1"/>
</dbReference>
<proteinExistence type="predicted"/>
<feature type="coiled-coil region" evidence="1">
    <location>
        <begin position="496"/>
        <end position="554"/>
    </location>
</feature>
<sequence length="944" mass="109998">MMKIWLIDVFVMEEACKELEEMRCEMEMLKAENKANYQHSESLRRAFEVQLVKLQNARVEIEQQAKEIDAKSEEISMVTHKYDDLQSSFQEKESALKQLSLSNESMRTGFKDKIKELEQVNKELVFALDEANVKAEEREKMVCGYKKEIEVLKGLLSESQKKNCDAELRAQAPKESRRRDEMLDELLKEKVEIEVRLKWKIEQFRHLEEALNKIQEEFQTSKKEWESEKSNLLNDISSLQSSLDFEIQVTNDLRSQLQMCNQALAHEESRRRSLEIQMHESKEMYENIALEYEEVKSKFETLTTRRDDEIASIRNSMSAKNTLLKELEFKNTYLKQENQELLESLKEAQEAQINGVDASSSLKSLRLKFRALELAHKECSDKLKAREVHWSQQGTKLTEELDECLLKLNSKDHEISDLKEELECSQCMAIQTRIESEEIFIINIILKSKFVEIFRDLKGFDRIVEQTNERAGERVGFLTKQLQNTSIALTKSLAEVSDERKKVDFLQSKVEQLEHVNGEYLSMQKELASSKGMLAELSRNIDSVKEQAAQKELDLQHKLLSVSFALEKANSSVSEKMAALDEVEFELEQQKIVVSQLKKVKRDLVTELKGCHAENHDRKRCMEEAILEKMEMKKVLKEVEENFLLLLEENERRVAELELIKVILEEHITKIDLDISAVPKVVFPQSVKKKIDELLVLLESVGRKLTFFEDAIDLLEQSHGTRDNGILINLEKFRAAYADFVEEKLYVISDIQQRILSYDGTANYWLDELDKLKAAQILDKQELHYKSLLISELQKGFLALLAKLESEEKLSDQLATEKFHLESELKRLRSNQRYLKEEIEAENKRITLHEVKEKFSWQRELFLEQITGLGDVIGKVSSKGEEVRKNWDKILQKTIYGVDIVTEMECDDLISCKMTHARKYTSAITDNAGEILNRRLPLEQNFNY</sequence>
<feature type="coiled-coil region" evidence="1">
    <location>
        <begin position="811"/>
        <end position="845"/>
    </location>
</feature>
<feature type="coiled-coil region" evidence="1">
    <location>
        <begin position="12"/>
        <end position="74"/>
    </location>
</feature>
<keyword evidence="1" id="KW-0175">Coiled coil</keyword>
<name>A0A2I0VVN2_9ASPA</name>
<dbReference type="Proteomes" id="UP000233837">
    <property type="component" value="Unassembled WGS sequence"/>
</dbReference>
<dbReference type="AlphaFoldDB" id="A0A2I0VVN2"/>
<keyword evidence="3" id="KW-1185">Reference proteome</keyword>
<feature type="coiled-coil region" evidence="1">
    <location>
        <begin position="324"/>
        <end position="354"/>
    </location>
</feature>
<evidence type="ECO:0000313" key="2">
    <source>
        <dbReference type="EMBL" id="PKU67463.1"/>
    </source>
</evidence>
<dbReference type="STRING" id="906689.A0A2I0VVN2"/>
<evidence type="ECO:0000313" key="3">
    <source>
        <dbReference type="Proteomes" id="UP000233837"/>
    </source>
</evidence>
<feature type="coiled-coil region" evidence="1">
    <location>
        <begin position="197"/>
        <end position="242"/>
    </location>
</feature>
<dbReference type="PANTHER" id="PTHR45287:SF4">
    <property type="entry name" value="OS03G0691500 PROTEIN"/>
    <property type="match status" value="1"/>
</dbReference>
<accession>A0A2I0VVN2</accession>
<reference evidence="2 3" key="1">
    <citation type="journal article" date="2016" name="Sci. Rep.">
        <title>The Dendrobium catenatum Lindl. genome sequence provides insights into polysaccharide synthase, floral development and adaptive evolution.</title>
        <authorList>
            <person name="Zhang G.Q."/>
            <person name="Xu Q."/>
            <person name="Bian C."/>
            <person name="Tsai W.C."/>
            <person name="Yeh C.M."/>
            <person name="Liu K.W."/>
            <person name="Yoshida K."/>
            <person name="Zhang L.S."/>
            <person name="Chang S.B."/>
            <person name="Chen F."/>
            <person name="Shi Y."/>
            <person name="Su Y.Y."/>
            <person name="Zhang Y.Q."/>
            <person name="Chen L.J."/>
            <person name="Yin Y."/>
            <person name="Lin M."/>
            <person name="Huang H."/>
            <person name="Deng H."/>
            <person name="Wang Z.W."/>
            <person name="Zhu S.L."/>
            <person name="Zhao X."/>
            <person name="Deng C."/>
            <person name="Niu S.C."/>
            <person name="Huang J."/>
            <person name="Wang M."/>
            <person name="Liu G.H."/>
            <person name="Yang H.J."/>
            <person name="Xiao X.J."/>
            <person name="Hsiao Y.Y."/>
            <person name="Wu W.L."/>
            <person name="Chen Y.Y."/>
            <person name="Mitsuda N."/>
            <person name="Ohme-Takagi M."/>
            <person name="Luo Y.B."/>
            <person name="Van de Peer Y."/>
            <person name="Liu Z.J."/>
        </authorList>
    </citation>
    <scope>NUCLEOTIDE SEQUENCE [LARGE SCALE GENOMIC DNA]</scope>
    <source>
        <tissue evidence="2">The whole plant</tissue>
    </source>
</reference>